<evidence type="ECO:0000256" key="1">
    <source>
        <dbReference type="SAM" id="SignalP"/>
    </source>
</evidence>
<proteinExistence type="predicted"/>
<gene>
    <name evidence="2" type="ORF">VA7868_01071</name>
</gene>
<sequence length="190" mass="21247">MNKLAVFLVLICFQVNAFNETETNLDFSQLAVTGYDVPDSGYTYRSDYVNQEVLKRERPVSGPVNYWGQGGTVETLIAMEVTAGGLSFWASKDPESFAGVAVTAGIGALTAFPEGLLWSVPLFALADYNYRMDDRDDLEEEDIFIRNYIAIHAFYATVYASALLFPQLDGELALYPDTQGNWFLNYSYSF</sequence>
<dbReference type="OrthoDB" id="9831452at2"/>
<protein>
    <recommendedName>
        <fullName evidence="4">DUF5683 domain-containing protein</fullName>
    </recommendedName>
</protein>
<evidence type="ECO:0000313" key="3">
    <source>
        <dbReference type="Proteomes" id="UP000184608"/>
    </source>
</evidence>
<dbReference type="Proteomes" id="UP000184608">
    <property type="component" value="Unassembled WGS sequence"/>
</dbReference>
<evidence type="ECO:0000313" key="2">
    <source>
        <dbReference type="EMBL" id="SHH96903.1"/>
    </source>
</evidence>
<dbReference type="RefSeq" id="WP_139281527.1">
    <property type="nucleotide sequence ID" value="NZ_FQXZ01000010.1"/>
</dbReference>
<dbReference type="AlphaFoldDB" id="A0A1M5XCI3"/>
<keyword evidence="1" id="KW-0732">Signal</keyword>
<evidence type="ECO:0008006" key="4">
    <source>
        <dbReference type="Google" id="ProtNLM"/>
    </source>
</evidence>
<name>A0A1M5XCI3_9VIBR</name>
<reference evidence="2 3" key="1">
    <citation type="submission" date="2016-11" db="EMBL/GenBank/DDBJ databases">
        <authorList>
            <person name="Jaros S."/>
            <person name="Januszkiewicz K."/>
            <person name="Wedrychowicz H."/>
        </authorList>
    </citation>
    <scope>NUCLEOTIDE SEQUENCE [LARGE SCALE GENOMIC DNA]</scope>
    <source>
        <strain evidence="2 3">CECT 7868</strain>
    </source>
</reference>
<accession>A0A1M5XCI3</accession>
<feature type="chain" id="PRO_5012160791" description="DUF5683 domain-containing protein" evidence="1">
    <location>
        <begin position="18"/>
        <end position="190"/>
    </location>
</feature>
<keyword evidence="3" id="KW-1185">Reference proteome</keyword>
<feature type="signal peptide" evidence="1">
    <location>
        <begin position="1"/>
        <end position="17"/>
    </location>
</feature>
<dbReference type="EMBL" id="FQXZ01000010">
    <property type="protein sequence ID" value="SHH96903.1"/>
    <property type="molecule type" value="Genomic_DNA"/>
</dbReference>
<organism evidence="2 3">
    <name type="scientific">Vibrio aerogenes CECT 7868</name>
    <dbReference type="NCBI Taxonomy" id="1216006"/>
    <lineage>
        <taxon>Bacteria</taxon>
        <taxon>Pseudomonadati</taxon>
        <taxon>Pseudomonadota</taxon>
        <taxon>Gammaproteobacteria</taxon>
        <taxon>Vibrionales</taxon>
        <taxon>Vibrionaceae</taxon>
        <taxon>Vibrio</taxon>
    </lineage>
</organism>